<dbReference type="GO" id="GO:0005737">
    <property type="term" value="C:cytoplasm"/>
    <property type="evidence" value="ECO:0007669"/>
    <property type="project" value="TreeGrafter"/>
</dbReference>
<proteinExistence type="predicted"/>
<dbReference type="CDD" id="cd05262">
    <property type="entry name" value="SDR_a7"/>
    <property type="match status" value="1"/>
</dbReference>
<keyword evidence="3" id="KW-1185">Reference proteome</keyword>
<dbReference type="PANTHER" id="PTHR48079">
    <property type="entry name" value="PROTEIN YEEZ"/>
    <property type="match status" value="1"/>
</dbReference>
<reference evidence="2" key="1">
    <citation type="journal article" date="2023" name="Genome Biol. Evol.">
        <title>First Whole Genome Sequence and Flow Cytometry Genome Size Data for the Lichen-Forming Fungus Ramalina farinacea (Ascomycota).</title>
        <authorList>
            <person name="Llewellyn T."/>
            <person name="Mian S."/>
            <person name="Hill R."/>
            <person name="Leitch I.J."/>
            <person name="Gaya E."/>
        </authorList>
    </citation>
    <scope>NUCLEOTIDE SEQUENCE</scope>
    <source>
        <strain evidence="2">LIQ254RAFAR</strain>
    </source>
</reference>
<dbReference type="Proteomes" id="UP001161017">
    <property type="component" value="Unassembled WGS sequence"/>
</dbReference>
<sequence length="298" mass="31248">MHIFVTGATGFIGQAVLRELIQAGHTVTGLARSDDNVEKLKTLGAQAHRGTVEDLDALKSAAAASDGVIHLAFNHDFSDFAGSCAKDRAAIEAMGSALAGTNKPFIATSGTLGLHQSRLGDEDETFDVGNPLAALRGASETSALSFAEMGVRASVIRLAPTNHGEGDHGFIPQLIKIAREKGKSAYIGEGSNVWPAVARLDTAKLFQLAIEKAAAGSRAHAVAEERITTKSIAEAIGKAVGVPAVSIKAEEAQDWFGFLGFALQLDNPCSSEKTRSRLGWEPTQRGLIGDIEGGIYTK</sequence>
<dbReference type="InterPro" id="IPR001509">
    <property type="entry name" value="Epimerase_deHydtase"/>
</dbReference>
<dbReference type="Gene3D" id="3.40.50.720">
    <property type="entry name" value="NAD(P)-binding Rossmann-like Domain"/>
    <property type="match status" value="1"/>
</dbReference>
<dbReference type="GO" id="GO:0004029">
    <property type="term" value="F:aldehyde dehydrogenase (NAD+) activity"/>
    <property type="evidence" value="ECO:0007669"/>
    <property type="project" value="TreeGrafter"/>
</dbReference>
<accession>A0AA43QWZ3</accession>
<dbReference type="InterPro" id="IPR051783">
    <property type="entry name" value="NAD(P)-dependent_oxidoreduct"/>
</dbReference>
<dbReference type="AlphaFoldDB" id="A0AA43QWZ3"/>
<dbReference type="PANTHER" id="PTHR48079:SF9">
    <property type="entry name" value="PUTATIVE-RELATED"/>
    <property type="match status" value="1"/>
</dbReference>
<dbReference type="Pfam" id="PF01370">
    <property type="entry name" value="Epimerase"/>
    <property type="match status" value="1"/>
</dbReference>
<protein>
    <recommendedName>
        <fullName evidence="1">NAD-dependent epimerase/dehydratase domain-containing protein</fullName>
    </recommendedName>
</protein>
<evidence type="ECO:0000313" key="2">
    <source>
        <dbReference type="EMBL" id="MDI1493129.1"/>
    </source>
</evidence>
<evidence type="ECO:0000259" key="1">
    <source>
        <dbReference type="Pfam" id="PF01370"/>
    </source>
</evidence>
<name>A0AA43QWZ3_9LECA</name>
<organism evidence="2 3">
    <name type="scientific">Ramalina farinacea</name>
    <dbReference type="NCBI Taxonomy" id="258253"/>
    <lineage>
        <taxon>Eukaryota</taxon>
        <taxon>Fungi</taxon>
        <taxon>Dikarya</taxon>
        <taxon>Ascomycota</taxon>
        <taxon>Pezizomycotina</taxon>
        <taxon>Lecanoromycetes</taxon>
        <taxon>OSLEUM clade</taxon>
        <taxon>Lecanoromycetidae</taxon>
        <taxon>Lecanorales</taxon>
        <taxon>Lecanorineae</taxon>
        <taxon>Ramalinaceae</taxon>
        <taxon>Ramalina</taxon>
    </lineage>
</organism>
<dbReference type="SUPFAM" id="SSF51735">
    <property type="entry name" value="NAD(P)-binding Rossmann-fold domains"/>
    <property type="match status" value="1"/>
</dbReference>
<evidence type="ECO:0000313" key="3">
    <source>
        <dbReference type="Proteomes" id="UP001161017"/>
    </source>
</evidence>
<feature type="domain" description="NAD-dependent epimerase/dehydratase" evidence="1">
    <location>
        <begin position="3"/>
        <end position="218"/>
    </location>
</feature>
<dbReference type="InterPro" id="IPR036291">
    <property type="entry name" value="NAD(P)-bd_dom_sf"/>
</dbReference>
<dbReference type="EMBL" id="JAPUFD010000023">
    <property type="protein sequence ID" value="MDI1493129.1"/>
    <property type="molecule type" value="Genomic_DNA"/>
</dbReference>
<gene>
    <name evidence="2" type="ORF">OHK93_004916</name>
</gene>
<comment type="caution">
    <text evidence="2">The sequence shown here is derived from an EMBL/GenBank/DDBJ whole genome shotgun (WGS) entry which is preliminary data.</text>
</comment>